<organism evidence="1 2">
    <name type="scientific">Hygrophoropsis aurantiaca</name>
    <dbReference type="NCBI Taxonomy" id="72124"/>
    <lineage>
        <taxon>Eukaryota</taxon>
        <taxon>Fungi</taxon>
        <taxon>Dikarya</taxon>
        <taxon>Basidiomycota</taxon>
        <taxon>Agaricomycotina</taxon>
        <taxon>Agaricomycetes</taxon>
        <taxon>Agaricomycetidae</taxon>
        <taxon>Boletales</taxon>
        <taxon>Coniophorineae</taxon>
        <taxon>Hygrophoropsidaceae</taxon>
        <taxon>Hygrophoropsis</taxon>
    </lineage>
</organism>
<accession>A0ACB8A1K2</accession>
<proteinExistence type="predicted"/>
<evidence type="ECO:0000313" key="1">
    <source>
        <dbReference type="EMBL" id="KAH7907111.1"/>
    </source>
</evidence>
<comment type="caution">
    <text evidence="1">The sequence shown here is derived from an EMBL/GenBank/DDBJ whole genome shotgun (WGS) entry which is preliminary data.</text>
</comment>
<evidence type="ECO:0000313" key="2">
    <source>
        <dbReference type="Proteomes" id="UP000790377"/>
    </source>
</evidence>
<reference evidence="1" key="1">
    <citation type="journal article" date="2021" name="New Phytol.">
        <title>Evolutionary innovations through gain and loss of genes in the ectomycorrhizal Boletales.</title>
        <authorList>
            <person name="Wu G."/>
            <person name="Miyauchi S."/>
            <person name="Morin E."/>
            <person name="Kuo A."/>
            <person name="Drula E."/>
            <person name="Varga T."/>
            <person name="Kohler A."/>
            <person name="Feng B."/>
            <person name="Cao Y."/>
            <person name="Lipzen A."/>
            <person name="Daum C."/>
            <person name="Hundley H."/>
            <person name="Pangilinan J."/>
            <person name="Johnson J."/>
            <person name="Barry K."/>
            <person name="LaButti K."/>
            <person name="Ng V."/>
            <person name="Ahrendt S."/>
            <person name="Min B."/>
            <person name="Choi I.G."/>
            <person name="Park H."/>
            <person name="Plett J.M."/>
            <person name="Magnuson J."/>
            <person name="Spatafora J.W."/>
            <person name="Nagy L.G."/>
            <person name="Henrissat B."/>
            <person name="Grigoriev I.V."/>
            <person name="Yang Z.L."/>
            <person name="Xu J."/>
            <person name="Martin F.M."/>
        </authorList>
    </citation>
    <scope>NUCLEOTIDE SEQUENCE</scope>
    <source>
        <strain evidence="1">ATCC 28755</strain>
    </source>
</reference>
<keyword evidence="2" id="KW-1185">Reference proteome</keyword>
<dbReference type="EMBL" id="MU267938">
    <property type="protein sequence ID" value="KAH7907111.1"/>
    <property type="molecule type" value="Genomic_DNA"/>
</dbReference>
<gene>
    <name evidence="1" type="ORF">BJ138DRAFT_1160911</name>
</gene>
<protein>
    <submittedName>
        <fullName evidence="1">Mitochondrial carrier</fullName>
    </submittedName>
</protein>
<name>A0ACB8A1K2_9AGAM</name>
<sequence>MQGFVDTILPLSSLGFFLAILVPLTGALVRVRAHYNPKGVQLDPEPEGDVQPHTGPVMYSFFGMLKRVYRIEGWSGLYKGLMPTMLPVLSTLIITAFLVTFLDNKQLRPHGAYAALQTGALGIRAITTPHKLPYLNARYSLRIILTSTERQRPWILYLTPGLLAAHVLHSAYTGLGLRYIRQLLLPEITSGILTRSEDIFMVKLGIFFGTALLSTIILAPLEVAIIRLAIQPNHAVPKLDSISQEADGNAEETVEYSGADEDVIRLRTEREPYTGLIDCLKRITDEEGWGALYRAWWWTMLGTLGVAFS</sequence>
<dbReference type="Proteomes" id="UP000790377">
    <property type="component" value="Unassembled WGS sequence"/>
</dbReference>